<proteinExistence type="predicted"/>
<gene>
    <name evidence="1" type="ORF">FRY74_08320</name>
</gene>
<protein>
    <recommendedName>
        <fullName evidence="3">Class I SAM-dependent methyltransferase</fullName>
    </recommendedName>
</protein>
<evidence type="ECO:0000313" key="2">
    <source>
        <dbReference type="Proteomes" id="UP000321721"/>
    </source>
</evidence>
<dbReference type="OrthoDB" id="668882at2"/>
<organism evidence="1 2">
    <name type="scientific">Vicingus serpentipes</name>
    <dbReference type="NCBI Taxonomy" id="1926625"/>
    <lineage>
        <taxon>Bacteria</taxon>
        <taxon>Pseudomonadati</taxon>
        <taxon>Bacteroidota</taxon>
        <taxon>Flavobacteriia</taxon>
        <taxon>Flavobacteriales</taxon>
        <taxon>Vicingaceae</taxon>
        <taxon>Vicingus</taxon>
    </lineage>
</organism>
<reference evidence="1 2" key="1">
    <citation type="submission" date="2019-08" db="EMBL/GenBank/DDBJ databases">
        <title>Genome of Vicingus serpentipes NCIMB 15042.</title>
        <authorList>
            <person name="Bowman J.P."/>
        </authorList>
    </citation>
    <scope>NUCLEOTIDE SEQUENCE [LARGE SCALE GENOMIC DNA]</scope>
    <source>
        <strain evidence="1 2">NCIMB 15042</strain>
    </source>
</reference>
<dbReference type="SUPFAM" id="SSF53335">
    <property type="entry name" value="S-adenosyl-L-methionine-dependent methyltransferases"/>
    <property type="match status" value="1"/>
</dbReference>
<dbReference type="AlphaFoldDB" id="A0A5C6RT16"/>
<keyword evidence="2" id="KW-1185">Reference proteome</keyword>
<evidence type="ECO:0008006" key="3">
    <source>
        <dbReference type="Google" id="ProtNLM"/>
    </source>
</evidence>
<dbReference type="RefSeq" id="WP_147100431.1">
    <property type="nucleotide sequence ID" value="NZ_VOOS01000003.1"/>
</dbReference>
<dbReference type="Gene3D" id="3.40.50.150">
    <property type="entry name" value="Vaccinia Virus protein VP39"/>
    <property type="match status" value="1"/>
</dbReference>
<sequence>MIDKIKSYLKRLEKNQHLIIEELNVTKKQTNEIEWANIYHDSIRGKVWLENLPLNVGRWAGNYSFFYVLHRILNDYQPKNILELGLGESTKIISTYLDNFLTNSNHIVVEHNPDWVESFKEKFKLNERTKIELLELELKNINGFEVNSYKDFDLKLTNDFDFYIVDGPFGADRFSRYDIISLVKNFEKNKEFIILFDDTNRRGEQETCDEICSILKKNKIIYHTFNYSGNKASTVIASDKYKFSTSF</sequence>
<name>A0A5C6RT16_9FLAO</name>
<comment type="caution">
    <text evidence="1">The sequence shown here is derived from an EMBL/GenBank/DDBJ whole genome shotgun (WGS) entry which is preliminary data.</text>
</comment>
<accession>A0A5C6RT16</accession>
<evidence type="ECO:0000313" key="1">
    <source>
        <dbReference type="EMBL" id="TXB65418.1"/>
    </source>
</evidence>
<dbReference type="InterPro" id="IPR029063">
    <property type="entry name" value="SAM-dependent_MTases_sf"/>
</dbReference>
<dbReference type="EMBL" id="VOOS01000003">
    <property type="protein sequence ID" value="TXB65418.1"/>
    <property type="molecule type" value="Genomic_DNA"/>
</dbReference>
<dbReference type="Proteomes" id="UP000321721">
    <property type="component" value="Unassembled WGS sequence"/>
</dbReference>